<reference evidence="3 4" key="1">
    <citation type="journal article" date="2020" name="bioRxiv">
        <title>Sequence and annotation of 42 cannabis genomes reveals extensive copy number variation in cannabinoid synthesis and pathogen resistance genes.</title>
        <authorList>
            <person name="Mckernan K.J."/>
            <person name="Helbert Y."/>
            <person name="Kane L.T."/>
            <person name="Ebling H."/>
            <person name="Zhang L."/>
            <person name="Liu B."/>
            <person name="Eaton Z."/>
            <person name="Mclaughlin S."/>
            <person name="Kingan S."/>
            <person name="Baybayan P."/>
            <person name="Concepcion G."/>
            <person name="Jordan M."/>
            <person name="Riva A."/>
            <person name="Barbazuk W."/>
            <person name="Harkins T."/>
        </authorList>
    </citation>
    <scope>NUCLEOTIDE SEQUENCE [LARGE SCALE GENOMIC DNA]</scope>
    <source>
        <strain evidence="4">cv. Jamaican Lion 4</strain>
        <tissue evidence="3">Leaf</tissue>
    </source>
</reference>
<dbReference type="AlphaFoldDB" id="A0A7J6I754"/>
<evidence type="ECO:0000313" key="4">
    <source>
        <dbReference type="Proteomes" id="UP000583929"/>
    </source>
</evidence>
<name>A0A7J6I754_CANSA</name>
<protein>
    <recommendedName>
        <fullName evidence="2">Transposase-associated domain-containing protein</fullName>
    </recommendedName>
</protein>
<accession>A0A7J6I754</accession>
<dbReference type="InterPro" id="IPR029480">
    <property type="entry name" value="Transpos_assoc"/>
</dbReference>
<evidence type="ECO:0000256" key="1">
    <source>
        <dbReference type="SAM" id="MobiDB-lite"/>
    </source>
</evidence>
<proteinExistence type="predicted"/>
<feature type="region of interest" description="Disordered" evidence="1">
    <location>
        <begin position="239"/>
        <end position="268"/>
    </location>
</feature>
<sequence length="268" mass="30983">MHGEQKKGKRDQVGESVVQRKSECCGDEFSLRLRVVKRLFHVQDWTASIKLMLILNLISTTARIHIQNYTLFYHLSLLREVSLAEMSIDKSWMTIENRLSVEYIKGVKAFVERAKAYVNTQGQVRCPCGFCLNRSFQDLYIVEHHLVQNGIQQTYTIWSYYGESFQSQQYENNDLVDDGDDDSDEMANVLADICGHDEFGETTLDNMQFHPYDDAEAEDVNANVDELLQVRVNNEVLVDDGDFEDDTLGEYEDEESHLEDDDDTSDYE</sequence>
<organism evidence="3 4">
    <name type="scientific">Cannabis sativa</name>
    <name type="common">Hemp</name>
    <name type="synonym">Marijuana</name>
    <dbReference type="NCBI Taxonomy" id="3483"/>
    <lineage>
        <taxon>Eukaryota</taxon>
        <taxon>Viridiplantae</taxon>
        <taxon>Streptophyta</taxon>
        <taxon>Embryophyta</taxon>
        <taxon>Tracheophyta</taxon>
        <taxon>Spermatophyta</taxon>
        <taxon>Magnoliopsida</taxon>
        <taxon>eudicotyledons</taxon>
        <taxon>Gunneridae</taxon>
        <taxon>Pentapetalae</taxon>
        <taxon>rosids</taxon>
        <taxon>fabids</taxon>
        <taxon>Rosales</taxon>
        <taxon>Cannabaceae</taxon>
        <taxon>Cannabis</taxon>
    </lineage>
</organism>
<keyword evidence="4" id="KW-1185">Reference proteome</keyword>
<evidence type="ECO:0000313" key="3">
    <source>
        <dbReference type="EMBL" id="KAF4403393.1"/>
    </source>
</evidence>
<comment type="caution">
    <text evidence="3">The sequence shown here is derived from an EMBL/GenBank/DDBJ whole genome shotgun (WGS) entry which is preliminary data.</text>
</comment>
<gene>
    <name evidence="3" type="ORF">G4B88_008039</name>
</gene>
<dbReference type="EMBL" id="JAATIQ010000004">
    <property type="protein sequence ID" value="KAF4403393.1"/>
    <property type="molecule type" value="Genomic_DNA"/>
</dbReference>
<feature type="domain" description="Transposase-associated" evidence="2">
    <location>
        <begin position="90"/>
        <end position="163"/>
    </location>
</feature>
<dbReference type="Proteomes" id="UP000583929">
    <property type="component" value="Unassembled WGS sequence"/>
</dbReference>
<dbReference type="Pfam" id="PF13963">
    <property type="entry name" value="Transpos_assoc"/>
    <property type="match status" value="1"/>
</dbReference>
<evidence type="ECO:0000259" key="2">
    <source>
        <dbReference type="Pfam" id="PF13963"/>
    </source>
</evidence>